<accession>A0ABT9PUN7</accession>
<sequence>MLILTGESGERFTAELENPTSGATTLTFKTDWCSGTARVFLNDGEYARLADMFSSGKNAHFLNELGSLEVTMSATGPGRMRAEISIIPDMAEDGSVKFAFIALHP</sequence>
<reference evidence="1 2" key="1">
    <citation type="submission" date="2023-07" db="EMBL/GenBank/DDBJ databases">
        <title>Sorghum-associated microbial communities from plants grown in Nebraska, USA.</title>
        <authorList>
            <person name="Schachtman D."/>
        </authorList>
    </citation>
    <scope>NUCLEOTIDE SEQUENCE [LARGE SCALE GENOMIC DNA]</scope>
    <source>
        <strain evidence="1 2">DS1307</strain>
    </source>
</reference>
<name>A0ABT9PUN7_9HYPH</name>
<gene>
    <name evidence="1" type="ORF">J2T09_002948</name>
</gene>
<dbReference type="EMBL" id="JAUSRF010000009">
    <property type="protein sequence ID" value="MDP9838181.1"/>
    <property type="molecule type" value="Genomic_DNA"/>
</dbReference>
<dbReference type="RefSeq" id="WP_306835807.1">
    <property type="nucleotide sequence ID" value="NZ_JAUSRF010000009.1"/>
</dbReference>
<dbReference type="Proteomes" id="UP001241472">
    <property type="component" value="Unassembled WGS sequence"/>
</dbReference>
<evidence type="ECO:0000313" key="2">
    <source>
        <dbReference type="Proteomes" id="UP001241472"/>
    </source>
</evidence>
<protein>
    <submittedName>
        <fullName evidence="1">Uncharacterized protein</fullName>
    </submittedName>
</protein>
<proteinExistence type="predicted"/>
<organism evidence="1 2">
    <name type="scientific">Neorhizobium huautlense</name>
    <dbReference type="NCBI Taxonomy" id="67774"/>
    <lineage>
        <taxon>Bacteria</taxon>
        <taxon>Pseudomonadati</taxon>
        <taxon>Pseudomonadota</taxon>
        <taxon>Alphaproteobacteria</taxon>
        <taxon>Hyphomicrobiales</taxon>
        <taxon>Rhizobiaceae</taxon>
        <taxon>Rhizobium/Agrobacterium group</taxon>
        <taxon>Neorhizobium</taxon>
    </lineage>
</organism>
<evidence type="ECO:0000313" key="1">
    <source>
        <dbReference type="EMBL" id="MDP9838181.1"/>
    </source>
</evidence>
<comment type="caution">
    <text evidence="1">The sequence shown here is derived from an EMBL/GenBank/DDBJ whole genome shotgun (WGS) entry which is preliminary data.</text>
</comment>
<keyword evidence="2" id="KW-1185">Reference proteome</keyword>